<reference evidence="4 5" key="1">
    <citation type="journal article" date="2024" name="Science">
        <title>Giant polyketide synthase enzymes in the biosynthesis of giant marine polyether toxins.</title>
        <authorList>
            <person name="Fallon T.R."/>
            <person name="Shende V.V."/>
            <person name="Wierzbicki I.H."/>
            <person name="Pendleton A.L."/>
            <person name="Watervoot N.F."/>
            <person name="Auber R.P."/>
            <person name="Gonzalez D.J."/>
            <person name="Wisecaver J.H."/>
            <person name="Moore B.S."/>
        </authorList>
    </citation>
    <scope>NUCLEOTIDE SEQUENCE [LARGE SCALE GENOMIC DNA]</scope>
    <source>
        <strain evidence="4 5">12B1</strain>
    </source>
</reference>
<dbReference type="PANTHER" id="PTHR10582">
    <property type="entry name" value="TRANSIENT RECEPTOR POTENTIAL ION CHANNEL PROTEIN"/>
    <property type="match status" value="1"/>
</dbReference>
<evidence type="ECO:0008006" key="6">
    <source>
        <dbReference type="Google" id="ProtNLM"/>
    </source>
</evidence>
<evidence type="ECO:0000313" key="4">
    <source>
        <dbReference type="EMBL" id="KAL1527177.1"/>
    </source>
</evidence>
<dbReference type="PANTHER" id="PTHR10582:SF2">
    <property type="entry name" value="INACTIVE"/>
    <property type="match status" value="1"/>
</dbReference>
<feature type="region of interest" description="Disordered" evidence="2">
    <location>
        <begin position="828"/>
        <end position="856"/>
    </location>
</feature>
<dbReference type="InterPro" id="IPR036770">
    <property type="entry name" value="Ankyrin_rpt-contain_sf"/>
</dbReference>
<dbReference type="Proteomes" id="UP001515480">
    <property type="component" value="Unassembled WGS sequence"/>
</dbReference>
<keyword evidence="5" id="KW-1185">Reference proteome</keyword>
<feature type="transmembrane region" description="Helical" evidence="3">
    <location>
        <begin position="596"/>
        <end position="617"/>
    </location>
</feature>
<proteinExistence type="predicted"/>
<evidence type="ECO:0000256" key="1">
    <source>
        <dbReference type="ARBA" id="ARBA00022737"/>
    </source>
</evidence>
<dbReference type="InterPro" id="IPR024862">
    <property type="entry name" value="TRPV"/>
</dbReference>
<keyword evidence="3" id="KW-0812">Transmembrane</keyword>
<feature type="compositionally biased region" description="Polar residues" evidence="2">
    <location>
        <begin position="839"/>
        <end position="854"/>
    </location>
</feature>
<keyword evidence="3" id="KW-1133">Transmembrane helix</keyword>
<keyword evidence="1" id="KW-0677">Repeat</keyword>
<feature type="compositionally biased region" description="Pro residues" evidence="2">
    <location>
        <begin position="923"/>
        <end position="932"/>
    </location>
</feature>
<dbReference type="GO" id="GO:0005262">
    <property type="term" value="F:calcium channel activity"/>
    <property type="evidence" value="ECO:0007669"/>
    <property type="project" value="TreeGrafter"/>
</dbReference>
<gene>
    <name evidence="4" type="ORF">AB1Y20_015856</name>
</gene>
<sequence>MPLRTAFQLTRAILSSKRNENPGGTSTSSKSWHSYVVTLASDTADPNSTPRSATIEHAYEGTGQQHEIRWKSTISMQINGEAVELEPARANVQEFPSVQFANVASTIEDDYGDAVKLVGLQLEVFERLLLATLDETKDGFWSKHDGVMCKPIHALALSNTEEAISLLVHLVTGRPELLLDVHGEGFFTGENLLHVLIVNRREEYVCQLLDIAITKLPRDQAKEVMEANARGKFFHSLPQRYFGGSVLGYAASFGMRAAVHKMIHCHEPLKEEFAGVPSRLESAKEIQFVSLNSLFDIHTGFYPIHAVIALGLHEMLDWLLDNLPSTERANYTLKTEPSNPRIRGLPAGLSPLQLAVYFGRGAPTASIMKKHMRLQWKWGPMKCEHLFLDEIDSVGSGGKQVMDLVTSLDARKQTKMMLLDSFLDGWLFKLYVEKWKKIYWEHVALIMLQVLHIISLLNVSFNKPRYSDVPIWSSVLQIVSCLLLCEEEFREIFLWARDQGQEHTLTVRLQTFLRERIADRLVSKVISWCCSLLSAIFILTWGDDVGVQNWRTEVAPMLLSIAILFSGVILIADVFVTYESTGRYVIVVNQMLQNDVLKVLIILAPFLFTFSSAMWPVLPTDRIYAKDDVFGFLSVLWSMTIMVFTGDSHLELVGDTTDLSTLTSPQFALLFNDFSIARQLIPDVLVVILYFCFVVFSLVLMLNLLIAQMSDTYEETFKEGQLRWRWEFARRVLRLETLNSQFSQIPVGVKVVEGTGKVRYTVEMIRMEKTIEGGDYESESGGYSGDLFSKSETTKQVRGEGSNAEVVQALSKMQAKLDSILQGGIGPRFGQDDAAKNIHSWSPQRKPSPSSRNAASCRHGASFLESAHLQQQARSQRALPSQWFRSSAKVEPEFSPGSAVSVSPIDSRGVGPIGFTGSVKWRQPPPPPPPST</sequence>
<feature type="transmembrane region" description="Helical" evidence="3">
    <location>
        <begin position="521"/>
        <end position="542"/>
    </location>
</feature>
<feature type="transmembrane region" description="Helical" evidence="3">
    <location>
        <begin position="438"/>
        <end position="457"/>
    </location>
</feature>
<dbReference type="GO" id="GO:0098703">
    <property type="term" value="P:calcium ion import across plasma membrane"/>
    <property type="evidence" value="ECO:0007669"/>
    <property type="project" value="TreeGrafter"/>
</dbReference>
<evidence type="ECO:0000313" key="5">
    <source>
        <dbReference type="Proteomes" id="UP001515480"/>
    </source>
</evidence>
<name>A0AB34K251_PRYPA</name>
<dbReference type="EMBL" id="JBGBPQ010000003">
    <property type="protein sequence ID" value="KAL1527177.1"/>
    <property type="molecule type" value="Genomic_DNA"/>
</dbReference>
<dbReference type="Gene3D" id="1.25.40.20">
    <property type="entry name" value="Ankyrin repeat-containing domain"/>
    <property type="match status" value="1"/>
</dbReference>
<dbReference type="AlphaFoldDB" id="A0AB34K251"/>
<protein>
    <recommendedName>
        <fullName evidence="6">Ion transport domain-containing protein</fullName>
    </recommendedName>
</protein>
<feature type="transmembrane region" description="Helical" evidence="3">
    <location>
        <begin position="554"/>
        <end position="576"/>
    </location>
</feature>
<accession>A0AB34K251</accession>
<evidence type="ECO:0000256" key="3">
    <source>
        <dbReference type="SAM" id="Phobius"/>
    </source>
</evidence>
<dbReference type="GO" id="GO:0005886">
    <property type="term" value="C:plasma membrane"/>
    <property type="evidence" value="ECO:0007669"/>
    <property type="project" value="TreeGrafter"/>
</dbReference>
<feature type="region of interest" description="Disordered" evidence="2">
    <location>
        <begin position="887"/>
        <end position="932"/>
    </location>
</feature>
<organism evidence="4 5">
    <name type="scientific">Prymnesium parvum</name>
    <name type="common">Toxic golden alga</name>
    <dbReference type="NCBI Taxonomy" id="97485"/>
    <lineage>
        <taxon>Eukaryota</taxon>
        <taxon>Haptista</taxon>
        <taxon>Haptophyta</taxon>
        <taxon>Prymnesiophyceae</taxon>
        <taxon>Prymnesiales</taxon>
        <taxon>Prymnesiaceae</taxon>
        <taxon>Prymnesium</taxon>
    </lineage>
</organism>
<comment type="caution">
    <text evidence="4">The sequence shown here is derived from an EMBL/GenBank/DDBJ whole genome shotgun (WGS) entry which is preliminary data.</text>
</comment>
<keyword evidence="3" id="KW-0472">Membrane</keyword>
<evidence type="ECO:0000256" key="2">
    <source>
        <dbReference type="SAM" id="MobiDB-lite"/>
    </source>
</evidence>
<feature type="transmembrane region" description="Helical" evidence="3">
    <location>
        <begin position="684"/>
        <end position="706"/>
    </location>
</feature>